<accession>A0A182N798</accession>
<protein>
    <submittedName>
        <fullName evidence="5">LRRNT domain-containing protein</fullName>
    </submittedName>
</protein>
<feature type="signal peptide" evidence="3">
    <location>
        <begin position="1"/>
        <end position="26"/>
    </location>
</feature>
<dbReference type="VEuPathDB" id="VectorBase:ADIR003522"/>
<evidence type="ECO:0000259" key="4">
    <source>
        <dbReference type="SMART" id="SM00013"/>
    </source>
</evidence>
<feature type="domain" description="LRRNT" evidence="4">
    <location>
        <begin position="49"/>
        <end position="81"/>
    </location>
</feature>
<evidence type="ECO:0000256" key="1">
    <source>
        <dbReference type="ARBA" id="ARBA00022614"/>
    </source>
</evidence>
<dbReference type="SMART" id="SM00013">
    <property type="entry name" value="LRRNT"/>
    <property type="match status" value="1"/>
</dbReference>
<evidence type="ECO:0000313" key="5">
    <source>
        <dbReference type="EnsemblMetazoa" id="ADIR003522-PA"/>
    </source>
</evidence>
<dbReference type="STRING" id="7168.A0A182N798"/>
<keyword evidence="2 3" id="KW-0732">Signal</keyword>
<evidence type="ECO:0000313" key="6">
    <source>
        <dbReference type="Proteomes" id="UP000075884"/>
    </source>
</evidence>
<feature type="chain" id="PRO_5008129546" evidence="3">
    <location>
        <begin position="27"/>
        <end position="82"/>
    </location>
</feature>
<dbReference type="InterPro" id="IPR000372">
    <property type="entry name" value="LRRNT"/>
</dbReference>
<reference evidence="6" key="1">
    <citation type="submission" date="2013-03" db="EMBL/GenBank/DDBJ databases">
        <title>The Genome Sequence of Anopheles dirus WRAIR2.</title>
        <authorList>
            <consortium name="The Broad Institute Genomics Platform"/>
            <person name="Neafsey D.E."/>
            <person name="Walton C."/>
            <person name="Walker B."/>
            <person name="Young S.K."/>
            <person name="Zeng Q."/>
            <person name="Gargeya S."/>
            <person name="Fitzgerald M."/>
            <person name="Haas B."/>
            <person name="Abouelleil A."/>
            <person name="Allen A.W."/>
            <person name="Alvarado L."/>
            <person name="Arachchi H.M."/>
            <person name="Berlin A.M."/>
            <person name="Chapman S.B."/>
            <person name="Gainer-Dewar J."/>
            <person name="Goldberg J."/>
            <person name="Griggs A."/>
            <person name="Gujja S."/>
            <person name="Hansen M."/>
            <person name="Howarth C."/>
            <person name="Imamovic A."/>
            <person name="Ireland A."/>
            <person name="Larimer J."/>
            <person name="McCowan C."/>
            <person name="Murphy C."/>
            <person name="Pearson M."/>
            <person name="Poon T.W."/>
            <person name="Priest M."/>
            <person name="Roberts A."/>
            <person name="Saif S."/>
            <person name="Shea T."/>
            <person name="Sisk P."/>
            <person name="Sykes S."/>
            <person name="Wortman J."/>
            <person name="Nusbaum C."/>
            <person name="Birren B."/>
        </authorList>
    </citation>
    <scope>NUCLEOTIDE SEQUENCE [LARGE SCALE GENOMIC DNA]</scope>
    <source>
        <strain evidence="6">WRAIR2</strain>
    </source>
</reference>
<dbReference type="EnsemblMetazoa" id="ADIR003522-RA">
    <property type="protein sequence ID" value="ADIR003522-PA"/>
    <property type="gene ID" value="ADIR003522"/>
</dbReference>
<keyword evidence="6" id="KW-1185">Reference proteome</keyword>
<sequence length="82" mass="8889">MMASRRIWSGPQFKMLMLLTVTVVLALVVPSNEEPYGGGGGGYFGAETRCPRLCSCTGTTVDCSHRGLTQVPRKIPSETDRL</sequence>
<dbReference type="Pfam" id="PF01462">
    <property type="entry name" value="LRRNT"/>
    <property type="match status" value="1"/>
</dbReference>
<dbReference type="Gene3D" id="3.80.10.10">
    <property type="entry name" value="Ribonuclease Inhibitor"/>
    <property type="match status" value="1"/>
</dbReference>
<dbReference type="Proteomes" id="UP000075884">
    <property type="component" value="Unassembled WGS sequence"/>
</dbReference>
<proteinExistence type="predicted"/>
<keyword evidence="1" id="KW-0433">Leucine-rich repeat</keyword>
<reference evidence="5" key="2">
    <citation type="submission" date="2020-05" db="UniProtKB">
        <authorList>
            <consortium name="EnsemblMetazoa"/>
        </authorList>
    </citation>
    <scope>IDENTIFICATION</scope>
    <source>
        <strain evidence="5">WRAIR2</strain>
    </source>
</reference>
<evidence type="ECO:0000256" key="2">
    <source>
        <dbReference type="ARBA" id="ARBA00022729"/>
    </source>
</evidence>
<organism evidence="5 6">
    <name type="scientific">Anopheles dirus</name>
    <dbReference type="NCBI Taxonomy" id="7168"/>
    <lineage>
        <taxon>Eukaryota</taxon>
        <taxon>Metazoa</taxon>
        <taxon>Ecdysozoa</taxon>
        <taxon>Arthropoda</taxon>
        <taxon>Hexapoda</taxon>
        <taxon>Insecta</taxon>
        <taxon>Pterygota</taxon>
        <taxon>Neoptera</taxon>
        <taxon>Endopterygota</taxon>
        <taxon>Diptera</taxon>
        <taxon>Nematocera</taxon>
        <taxon>Culicoidea</taxon>
        <taxon>Culicidae</taxon>
        <taxon>Anophelinae</taxon>
        <taxon>Anopheles</taxon>
    </lineage>
</organism>
<dbReference type="InterPro" id="IPR032675">
    <property type="entry name" value="LRR_dom_sf"/>
</dbReference>
<dbReference type="AlphaFoldDB" id="A0A182N798"/>
<name>A0A182N798_9DIPT</name>
<evidence type="ECO:0000256" key="3">
    <source>
        <dbReference type="SAM" id="SignalP"/>
    </source>
</evidence>